<gene>
    <name evidence="2" type="ORF">SWZG_00140</name>
</gene>
<evidence type="ECO:0000313" key="2">
    <source>
        <dbReference type="EMBL" id="AGH31649.1"/>
    </source>
</evidence>
<keyword evidence="3" id="KW-1185">Reference proteome</keyword>
<dbReference type="Pfam" id="PF25623">
    <property type="entry name" value="T4_CASP"/>
    <property type="match status" value="1"/>
</dbReference>
<dbReference type="EMBL" id="HQ633071">
    <property type="protein sequence ID" value="AGH31649.1"/>
    <property type="molecule type" value="Genomic_DNA"/>
</dbReference>
<dbReference type="RefSeq" id="YP_007674501.1">
    <property type="nucleotide sequence ID" value="NC_020851.1"/>
</dbReference>
<feature type="compositionally biased region" description="Low complexity" evidence="1">
    <location>
        <begin position="321"/>
        <end position="330"/>
    </location>
</feature>
<name>M4QTE6_9CAUD</name>
<feature type="region of interest" description="Disordered" evidence="1">
    <location>
        <begin position="312"/>
        <end position="331"/>
    </location>
</feature>
<protein>
    <submittedName>
        <fullName evidence="2">Prohead core scaffold protein</fullName>
    </submittedName>
</protein>
<reference evidence="2 3" key="1">
    <citation type="submission" date="2010-10" db="EMBL/GenBank/DDBJ databases">
        <title>The Genome Sequence of Synechococcus phage S-SKS1.</title>
        <authorList>
            <consortium name="The Broad Institute Genome Sequencing Platform"/>
            <person name="Henn M.R."/>
            <person name="Clokie M."/>
            <person name="Levin J."/>
            <person name="Malboeuf C."/>
            <person name="Casali M."/>
            <person name="Russ C."/>
            <person name="Lennon N."/>
            <person name="Chapman S.B."/>
            <person name="Erlich R."/>
            <person name="Young S.K."/>
            <person name="Yandava C."/>
            <person name="Zeng Q."/>
            <person name="Alvarado L."/>
            <person name="Anderson S."/>
            <person name="Berlin A."/>
            <person name="Chen Z."/>
            <person name="Freedman E."/>
            <person name="Gellesch M."/>
            <person name="Goldberg J."/>
            <person name="Green L."/>
            <person name="Griggs A."/>
            <person name="Gujja S."/>
            <person name="Heilman E.R."/>
            <person name="Heiman D."/>
            <person name="Hollinger A."/>
            <person name="Howarth C."/>
            <person name="Larson L."/>
            <person name="Mehta T."/>
            <person name="Pearson M."/>
            <person name="Roberts A."/>
            <person name="Ryan E."/>
            <person name="Saif S."/>
            <person name="Shea T."/>
            <person name="Shenoy N."/>
            <person name="Sisk P."/>
            <person name="Stolte C."/>
            <person name="Sykes S."/>
            <person name="White J."/>
            <person name="Haas B."/>
            <person name="Nusbaum C."/>
            <person name="Birren B."/>
        </authorList>
    </citation>
    <scope>NUCLEOTIDE SEQUENCE [LARGE SCALE GENOMIC DNA]</scope>
</reference>
<feature type="compositionally biased region" description="Acidic residues" evidence="1">
    <location>
        <begin position="68"/>
        <end position="82"/>
    </location>
</feature>
<accession>M4QTE6</accession>
<feature type="compositionally biased region" description="Acidic residues" evidence="1">
    <location>
        <begin position="89"/>
        <end position="100"/>
    </location>
</feature>
<feature type="region of interest" description="Disordered" evidence="1">
    <location>
        <begin position="1"/>
        <end position="38"/>
    </location>
</feature>
<dbReference type="OrthoDB" id="10804at10239"/>
<feature type="region of interest" description="Disordered" evidence="1">
    <location>
        <begin position="51"/>
        <end position="100"/>
    </location>
</feature>
<evidence type="ECO:0000313" key="3">
    <source>
        <dbReference type="Proteomes" id="UP000201252"/>
    </source>
</evidence>
<dbReference type="InterPro" id="IPR057966">
    <property type="entry name" value="T4_SCAF"/>
</dbReference>
<sequence length="351" mass="39194">MSKAGSNASGVLAPGQTGNWEDLGGPTPENYKVDDNSAKLAEPKIATVKDIVNRGAKPAEPMPKGMKEEEEVEGEVVEEEETTASAEDVVSEEETSEEEVVSEEEVIEAEYDIEEDVNALLAGEELSEEFQEKARTIFEAAIKTKVAEVQEELKAQYETTLEEEVTLIKEELTDRVDAYLEYVASEWITENQLAVEQGLKAEMSESFLTGMRSLFEDHYVNIPEEKYDVTTAMVEKLDEMEYKLNEQIKSNIALNQRLAESVAETILSDVSEGLALSQRDRLADLAENVEFDSEENYREKLTTLKNSYFSETVGSQRDTSENISESSESIAQPVTGLMESYLDTLTRVSKK</sequence>
<evidence type="ECO:0000256" key="1">
    <source>
        <dbReference type="SAM" id="MobiDB-lite"/>
    </source>
</evidence>
<proteinExistence type="predicted"/>
<dbReference type="Proteomes" id="UP000201252">
    <property type="component" value="Segment"/>
</dbReference>
<dbReference type="KEGG" id="vg:15011051"/>
<organism evidence="2 3">
    <name type="scientific">Synechococcus phage S-SKS1</name>
    <dbReference type="NCBI Taxonomy" id="754042"/>
    <lineage>
        <taxon>Viruses</taxon>
        <taxon>Duplodnaviria</taxon>
        <taxon>Heunggongvirae</taxon>
        <taxon>Uroviricota</taxon>
        <taxon>Caudoviricetes</taxon>
        <taxon>Llyrvirus</taxon>
        <taxon>Llyrvirus SSKS1</taxon>
    </lineage>
</organism>
<dbReference type="GeneID" id="15011051"/>